<dbReference type="SUPFAM" id="SSF48726">
    <property type="entry name" value="Immunoglobulin"/>
    <property type="match status" value="1"/>
</dbReference>
<dbReference type="GO" id="GO:0009897">
    <property type="term" value="C:external side of plasma membrane"/>
    <property type="evidence" value="ECO:0007669"/>
    <property type="project" value="TreeGrafter"/>
</dbReference>
<evidence type="ECO:0000313" key="13">
    <source>
        <dbReference type="Ensembl" id="ENSCRFP00000009424.1"/>
    </source>
</evidence>
<dbReference type="InterPro" id="IPR037055">
    <property type="entry name" value="MHC_I-like_Ag-recog_sf"/>
</dbReference>
<dbReference type="GO" id="GO:0006955">
    <property type="term" value="P:immune response"/>
    <property type="evidence" value="ECO:0007669"/>
    <property type="project" value="TreeGrafter"/>
</dbReference>
<dbReference type="InterPro" id="IPR003597">
    <property type="entry name" value="Ig_C1-set"/>
</dbReference>
<proteinExistence type="inferred from homology"/>
<evidence type="ECO:0000313" key="14">
    <source>
        <dbReference type="Proteomes" id="UP000694396"/>
    </source>
</evidence>
<dbReference type="Gene3D" id="3.30.500.10">
    <property type="entry name" value="MHC class I-like antigen recognition-like"/>
    <property type="match status" value="1"/>
</dbReference>
<keyword evidence="8" id="KW-1015">Disulfide bond</keyword>
<keyword evidence="9" id="KW-0325">Glycoprotein</keyword>
<keyword evidence="14" id="KW-1185">Reference proteome</keyword>
<dbReference type="InterPro" id="IPR036179">
    <property type="entry name" value="Ig-like_dom_sf"/>
</dbReference>
<accession>A0A8C3QQ15</accession>
<dbReference type="InterPro" id="IPR013783">
    <property type="entry name" value="Ig-like_fold"/>
</dbReference>
<protein>
    <recommendedName>
        <fullName evidence="12">Ig-like domain-containing protein</fullName>
    </recommendedName>
</protein>
<feature type="domain" description="Ig-like" evidence="12">
    <location>
        <begin position="220"/>
        <end position="297"/>
    </location>
</feature>
<dbReference type="InterPro" id="IPR001039">
    <property type="entry name" value="MHC_I_a_a1/a2"/>
</dbReference>
<evidence type="ECO:0000256" key="4">
    <source>
        <dbReference type="ARBA" id="ARBA00022729"/>
    </source>
</evidence>
<dbReference type="GO" id="GO:0002474">
    <property type="term" value="P:antigen processing and presentation of peptide antigen via MHC class I"/>
    <property type="evidence" value="ECO:0007669"/>
    <property type="project" value="UniProtKB-KW"/>
</dbReference>
<evidence type="ECO:0000256" key="8">
    <source>
        <dbReference type="ARBA" id="ARBA00023157"/>
    </source>
</evidence>
<dbReference type="PRINTS" id="PR01638">
    <property type="entry name" value="MHCCLASSI"/>
</dbReference>
<dbReference type="FunFam" id="3.30.500.10:FF:000001">
    <property type="entry name" value="H-2 class I histocompatibility antigen, alpha chain"/>
    <property type="match status" value="1"/>
</dbReference>
<dbReference type="GO" id="GO:0005615">
    <property type="term" value="C:extracellular space"/>
    <property type="evidence" value="ECO:0007669"/>
    <property type="project" value="TreeGrafter"/>
</dbReference>
<dbReference type="SUPFAM" id="SSF54452">
    <property type="entry name" value="MHC antigen-recognition domain"/>
    <property type="match status" value="1"/>
</dbReference>
<dbReference type="PROSITE" id="PS50835">
    <property type="entry name" value="IG_LIKE"/>
    <property type="match status" value="1"/>
</dbReference>
<comment type="similarity">
    <text evidence="10">Belongs to the MHC class I family.</text>
</comment>
<dbReference type="Ensembl" id="ENSCRFT00000009761.1">
    <property type="protein sequence ID" value="ENSCRFP00000009424.1"/>
    <property type="gene ID" value="ENSCRFG00000006049.1"/>
</dbReference>
<evidence type="ECO:0000256" key="10">
    <source>
        <dbReference type="RuleBase" id="RU004439"/>
    </source>
</evidence>
<evidence type="ECO:0000259" key="12">
    <source>
        <dbReference type="PROSITE" id="PS50835"/>
    </source>
</evidence>
<dbReference type="Proteomes" id="UP000694396">
    <property type="component" value="Unplaced"/>
</dbReference>
<dbReference type="InterPro" id="IPR007110">
    <property type="entry name" value="Ig-like_dom"/>
</dbReference>
<dbReference type="Pfam" id="PF07654">
    <property type="entry name" value="C1-set"/>
    <property type="match status" value="1"/>
</dbReference>
<dbReference type="InterPro" id="IPR011161">
    <property type="entry name" value="MHC_I-like_Ag-recog"/>
</dbReference>
<dbReference type="InterPro" id="IPR050208">
    <property type="entry name" value="MHC_class-I_related"/>
</dbReference>
<reference evidence="13" key="1">
    <citation type="submission" date="2025-08" db="UniProtKB">
        <authorList>
            <consortium name="Ensembl"/>
        </authorList>
    </citation>
    <scope>IDENTIFICATION</scope>
</reference>
<reference evidence="13" key="2">
    <citation type="submission" date="2025-09" db="UniProtKB">
        <authorList>
            <consortium name="Ensembl"/>
        </authorList>
    </citation>
    <scope>IDENTIFICATION</scope>
</reference>
<evidence type="ECO:0000256" key="7">
    <source>
        <dbReference type="ARBA" id="ARBA00023136"/>
    </source>
</evidence>
<dbReference type="SMART" id="SM00407">
    <property type="entry name" value="IGc1"/>
    <property type="match status" value="1"/>
</dbReference>
<dbReference type="PANTHER" id="PTHR16675:SF242">
    <property type="entry name" value="MAJOR HISTOCOMPATIBILITY COMPLEX CLASS I-RELATED GENE PROTEIN"/>
    <property type="match status" value="1"/>
</dbReference>
<name>A0A8C3QQ15_9PASS</name>
<dbReference type="CDD" id="cd07698">
    <property type="entry name" value="IgC1_MHC_I_alpha3"/>
    <property type="match status" value="1"/>
</dbReference>
<keyword evidence="2" id="KW-0490">MHC I</keyword>
<evidence type="ECO:0000256" key="6">
    <source>
        <dbReference type="ARBA" id="ARBA00022989"/>
    </source>
</evidence>
<evidence type="ECO:0000256" key="5">
    <source>
        <dbReference type="ARBA" id="ARBA00022859"/>
    </source>
</evidence>
<dbReference type="FunFam" id="2.60.40.10:FF:000204">
    <property type="entry name" value="Major histocompatibility complex, class I-related protein"/>
    <property type="match status" value="1"/>
</dbReference>
<evidence type="ECO:0000256" key="2">
    <source>
        <dbReference type="ARBA" id="ARBA00022451"/>
    </source>
</evidence>
<dbReference type="PANTHER" id="PTHR16675">
    <property type="entry name" value="MHC CLASS I-RELATED"/>
    <property type="match status" value="1"/>
</dbReference>
<sequence length="439" mass="48574">MGVPGGPGGSLWLVEDSREDSGPWAPLNFHPWSLGPPFLHSLRYLDVAVSEPSLGVPQFMEVGFVDGVRFVRYDSEWGRLEPLTQWVKEAADPEYWDRETQINERNQQVNARNLEILRERYNQSRGLHTRQRVYGCDLLSDGSVDGSIRYGYDGRDFISFDLGSGRFVAADSAAEITRRRWEEDGTVAEGFTNYLGHECPDRLRKYVGYGQKELERKEPPAVHVSGKEEHGTLILSCHAYGFYPQTIAVNWMKGDEIWDQETEWGGVVPNSDGTFHTWARIEALPEEREQYRCRVEHPGMPEPGIFAWGEAGKVGMWEFPNGDSSSSPPHYPVFSQSRNLAGMSPRWSLDPSSLPSSSSVSSLEPFSGSSNPVTHGMGIGNGARIHPAPFPESCATDPDPTVFPQGRGTGMDTTWQPVSPSGGSSSGSPLCGSRDGSWG</sequence>
<dbReference type="InterPro" id="IPR003006">
    <property type="entry name" value="Ig/MHC_CS"/>
</dbReference>
<feature type="compositionally biased region" description="Low complexity" evidence="11">
    <location>
        <begin position="346"/>
        <end position="370"/>
    </location>
</feature>
<dbReference type="AlphaFoldDB" id="A0A8C3QQ15"/>
<keyword evidence="4" id="KW-0732">Signal</keyword>
<dbReference type="GO" id="GO:0042612">
    <property type="term" value="C:MHC class I protein complex"/>
    <property type="evidence" value="ECO:0007669"/>
    <property type="project" value="UniProtKB-KW"/>
</dbReference>
<dbReference type="Pfam" id="PF00129">
    <property type="entry name" value="MHC_I"/>
    <property type="match status" value="1"/>
</dbReference>
<dbReference type="PROSITE" id="PS00290">
    <property type="entry name" value="IG_MHC"/>
    <property type="match status" value="1"/>
</dbReference>
<evidence type="ECO:0000256" key="3">
    <source>
        <dbReference type="ARBA" id="ARBA00022692"/>
    </source>
</evidence>
<dbReference type="Gene3D" id="2.60.40.10">
    <property type="entry name" value="Immunoglobulins"/>
    <property type="match status" value="1"/>
</dbReference>
<keyword evidence="7" id="KW-0472">Membrane</keyword>
<comment type="subcellular location">
    <subcellularLocation>
        <location evidence="1">Membrane</location>
        <topology evidence="1">Single-pass type I membrane protein</topology>
    </subcellularLocation>
</comment>
<keyword evidence="6" id="KW-1133">Transmembrane helix</keyword>
<feature type="region of interest" description="Disordered" evidence="11">
    <location>
        <begin position="346"/>
        <end position="439"/>
    </location>
</feature>
<evidence type="ECO:0000256" key="1">
    <source>
        <dbReference type="ARBA" id="ARBA00004479"/>
    </source>
</evidence>
<organism evidence="13 14">
    <name type="scientific">Cyanoderma ruficeps</name>
    <name type="common">rufous-capped babbler</name>
    <dbReference type="NCBI Taxonomy" id="181631"/>
    <lineage>
        <taxon>Eukaryota</taxon>
        <taxon>Metazoa</taxon>
        <taxon>Chordata</taxon>
        <taxon>Craniata</taxon>
        <taxon>Vertebrata</taxon>
        <taxon>Euteleostomi</taxon>
        <taxon>Archelosauria</taxon>
        <taxon>Archosauria</taxon>
        <taxon>Dinosauria</taxon>
        <taxon>Saurischia</taxon>
        <taxon>Theropoda</taxon>
        <taxon>Coelurosauria</taxon>
        <taxon>Aves</taxon>
        <taxon>Neognathae</taxon>
        <taxon>Neoaves</taxon>
        <taxon>Telluraves</taxon>
        <taxon>Australaves</taxon>
        <taxon>Passeriformes</taxon>
        <taxon>Sylvioidea</taxon>
        <taxon>Timaliidae</taxon>
        <taxon>Cyanoderma</taxon>
    </lineage>
</organism>
<dbReference type="InterPro" id="IPR011162">
    <property type="entry name" value="MHC_I/II-like_Ag-recog"/>
</dbReference>
<feature type="compositionally biased region" description="Low complexity" evidence="11">
    <location>
        <begin position="419"/>
        <end position="433"/>
    </location>
</feature>
<evidence type="ECO:0000256" key="11">
    <source>
        <dbReference type="SAM" id="MobiDB-lite"/>
    </source>
</evidence>
<keyword evidence="5" id="KW-0391">Immunity</keyword>
<keyword evidence="3" id="KW-0812">Transmembrane</keyword>
<evidence type="ECO:0000256" key="9">
    <source>
        <dbReference type="ARBA" id="ARBA00023180"/>
    </source>
</evidence>